<dbReference type="HOGENOM" id="CLU_058475_1_0_1"/>
<sequence length="294" mass="31969">MATSSTKILDHLVHLTPPGTVEEASQQFRDLGFTVTHGGTHAGGLTANALVILGDGAYLEFISFTHPASHYPPGSPDRQKRDANPWAWKAPGWIDYAFLGSSTVSISNIINERAKQDGSGVRYVPEVDGGRVREDGKMLEWVISAPDEVHVRGTVPFFCGDVTPRGWRVPTEPPSNSEHPTGAQGVAHVRLLARAESLGSLSAQLASVVGDPPQVNTMRAEHIWKLKTPSGVPSARKPLLVLSAPKNDDEEAYLDARGPGIFEIAFLSDAMPFRQAADTIYELEQHRYRSPLIH</sequence>
<reference evidence="3" key="2">
    <citation type="submission" date="2015-01" db="EMBL/GenBank/DDBJ databases">
        <title>Evolutionary Origins and Diversification of the Mycorrhizal Mutualists.</title>
        <authorList>
            <consortium name="DOE Joint Genome Institute"/>
            <consortium name="Mycorrhizal Genomics Consortium"/>
            <person name="Kohler A."/>
            <person name="Kuo A."/>
            <person name="Nagy L.G."/>
            <person name="Floudas D."/>
            <person name="Copeland A."/>
            <person name="Barry K.W."/>
            <person name="Cichocki N."/>
            <person name="Veneault-Fourrey C."/>
            <person name="LaButti K."/>
            <person name="Lindquist E.A."/>
            <person name="Lipzen A."/>
            <person name="Lundell T."/>
            <person name="Morin E."/>
            <person name="Murat C."/>
            <person name="Riley R."/>
            <person name="Ohm R."/>
            <person name="Sun H."/>
            <person name="Tunlid A."/>
            <person name="Henrissat B."/>
            <person name="Grigoriev I.V."/>
            <person name="Hibbett D.S."/>
            <person name="Martin F."/>
        </authorList>
    </citation>
    <scope>NUCLEOTIDE SEQUENCE [LARGE SCALE GENOMIC DNA]</scope>
    <source>
        <strain evidence="3">Ve08.2h10</strain>
    </source>
</reference>
<dbReference type="InParanoid" id="A0A0D0DST8"/>
<dbReference type="InterPro" id="IPR025870">
    <property type="entry name" value="Glyoxalase-like_dom"/>
</dbReference>
<keyword evidence="3" id="KW-1185">Reference proteome</keyword>
<dbReference type="AlphaFoldDB" id="A0A0D0DST8"/>
<dbReference type="InterPro" id="IPR029068">
    <property type="entry name" value="Glyas_Bleomycin-R_OHBP_Dase"/>
</dbReference>
<dbReference type="Proteomes" id="UP000054538">
    <property type="component" value="Unassembled WGS sequence"/>
</dbReference>
<dbReference type="PANTHER" id="PTHR40265:SF1">
    <property type="entry name" value="GLYOXALASE-LIKE DOMAIN-CONTAINING PROTEIN"/>
    <property type="match status" value="1"/>
</dbReference>
<proteinExistence type="predicted"/>
<gene>
    <name evidence="2" type="ORF">PAXRUDRAFT_10654</name>
</gene>
<accession>A0A0D0DST8</accession>
<dbReference type="EMBL" id="KN824974">
    <property type="protein sequence ID" value="KIK96668.1"/>
    <property type="molecule type" value="Genomic_DNA"/>
</dbReference>
<dbReference type="Gene3D" id="3.10.180.10">
    <property type="entry name" value="2,3-Dihydroxybiphenyl 1,2-Dioxygenase, domain 1"/>
    <property type="match status" value="1"/>
</dbReference>
<name>A0A0D0DST8_9AGAM</name>
<dbReference type="OrthoDB" id="408973at2759"/>
<dbReference type="SUPFAM" id="SSF54593">
    <property type="entry name" value="Glyoxalase/Bleomycin resistance protein/Dihydroxybiphenyl dioxygenase"/>
    <property type="match status" value="1"/>
</dbReference>
<evidence type="ECO:0000313" key="3">
    <source>
        <dbReference type="Proteomes" id="UP000054538"/>
    </source>
</evidence>
<dbReference type="Pfam" id="PF13468">
    <property type="entry name" value="Glyoxalase_3"/>
    <property type="match status" value="1"/>
</dbReference>
<protein>
    <submittedName>
        <fullName evidence="2">Unplaced genomic scaffold scaffold_152, whole genome shotgun sequence</fullName>
    </submittedName>
</protein>
<feature type="domain" description="Glyoxalase-like" evidence="1">
    <location>
        <begin position="9"/>
        <end position="195"/>
    </location>
</feature>
<dbReference type="PANTHER" id="PTHR40265">
    <property type="entry name" value="BLL2707 PROTEIN"/>
    <property type="match status" value="1"/>
</dbReference>
<evidence type="ECO:0000313" key="2">
    <source>
        <dbReference type="EMBL" id="KIK96668.1"/>
    </source>
</evidence>
<organism evidence="2 3">
    <name type="scientific">Paxillus rubicundulus Ve08.2h10</name>
    <dbReference type="NCBI Taxonomy" id="930991"/>
    <lineage>
        <taxon>Eukaryota</taxon>
        <taxon>Fungi</taxon>
        <taxon>Dikarya</taxon>
        <taxon>Basidiomycota</taxon>
        <taxon>Agaricomycotina</taxon>
        <taxon>Agaricomycetes</taxon>
        <taxon>Agaricomycetidae</taxon>
        <taxon>Boletales</taxon>
        <taxon>Paxilineae</taxon>
        <taxon>Paxillaceae</taxon>
        <taxon>Paxillus</taxon>
    </lineage>
</organism>
<reference evidence="2 3" key="1">
    <citation type="submission" date="2014-04" db="EMBL/GenBank/DDBJ databases">
        <authorList>
            <consortium name="DOE Joint Genome Institute"/>
            <person name="Kuo A."/>
            <person name="Kohler A."/>
            <person name="Jargeat P."/>
            <person name="Nagy L.G."/>
            <person name="Floudas D."/>
            <person name="Copeland A."/>
            <person name="Barry K.W."/>
            <person name="Cichocki N."/>
            <person name="Veneault-Fourrey C."/>
            <person name="LaButti K."/>
            <person name="Lindquist E.A."/>
            <person name="Lipzen A."/>
            <person name="Lundell T."/>
            <person name="Morin E."/>
            <person name="Murat C."/>
            <person name="Sun H."/>
            <person name="Tunlid A."/>
            <person name="Henrissat B."/>
            <person name="Grigoriev I.V."/>
            <person name="Hibbett D.S."/>
            <person name="Martin F."/>
            <person name="Nordberg H.P."/>
            <person name="Cantor M.N."/>
            <person name="Hua S.X."/>
        </authorList>
    </citation>
    <scope>NUCLEOTIDE SEQUENCE [LARGE SCALE GENOMIC DNA]</scope>
    <source>
        <strain evidence="2 3">Ve08.2h10</strain>
    </source>
</reference>
<evidence type="ECO:0000259" key="1">
    <source>
        <dbReference type="Pfam" id="PF13468"/>
    </source>
</evidence>